<keyword evidence="3" id="KW-1185">Reference proteome</keyword>
<accession>A0AAE9ZRR9</accession>
<organism evidence="2 3">
    <name type="scientific">Microbacterium phage Caron</name>
    <dbReference type="NCBI Taxonomy" id="3028494"/>
    <lineage>
        <taxon>Viruses</taxon>
        <taxon>Duplodnaviria</taxon>
        <taxon>Heunggongvirae</taxon>
        <taxon>Uroviricota</taxon>
        <taxon>Caudoviricetes</taxon>
        <taxon>Casidaviridae</taxon>
        <taxon>Barnstormervirus</taxon>
        <taxon>Barnstormervirus caron</taxon>
    </lineage>
</organism>
<feature type="compositionally biased region" description="Basic residues" evidence="1">
    <location>
        <begin position="85"/>
        <end position="94"/>
    </location>
</feature>
<evidence type="ECO:0000313" key="2">
    <source>
        <dbReference type="EMBL" id="WDS52065.1"/>
    </source>
</evidence>
<protein>
    <recommendedName>
        <fullName evidence="4">DUF1918 domain-containing protein</fullName>
    </recommendedName>
</protein>
<feature type="compositionally biased region" description="Basic and acidic residues" evidence="1">
    <location>
        <begin position="1"/>
        <end position="11"/>
    </location>
</feature>
<feature type="region of interest" description="Disordered" evidence="1">
    <location>
        <begin position="1"/>
        <end position="20"/>
    </location>
</feature>
<evidence type="ECO:0008006" key="4">
    <source>
        <dbReference type="Google" id="ProtNLM"/>
    </source>
</evidence>
<dbReference type="Proteomes" id="UP001219759">
    <property type="component" value="Segment"/>
</dbReference>
<sequence>MTTAIARKEKPLGPVHLYPERPKAFKKSDNVADAANPNRWGRVTDIPPHRVGDVPRYAVTWEDGVTTVHPREELLSRFTTETPQPRRKRKTAKA</sequence>
<reference evidence="3" key="1">
    <citation type="submission" date="2023-01" db="EMBL/GenBank/DDBJ databases">
        <authorList>
            <person name="Bendele M."/>
            <person name="Baldwin A.R."/>
            <person name="Chauncey H.A."/>
            <person name="Connelly K.A."/>
            <person name="Daniel I."/>
            <person name="Fitzgerald E.B."/>
            <person name="McKinney B.E."/>
            <person name="Murray D.M."/>
            <person name="Parshall S."/>
            <person name="Stokes L.T."/>
            <person name="Tanaka K.N."/>
            <person name="Vinson E.C."/>
            <person name="Klevikis C."/>
            <person name="Temple L."/>
            <person name="Utz L."/>
            <person name="Rinehart C.A."/>
            <person name="Garlena R.A."/>
            <person name="Russell D.A."/>
            <person name="Jacobs-Sera D."/>
            <person name="Hatfull G.F."/>
        </authorList>
    </citation>
    <scope>NUCLEOTIDE SEQUENCE [LARGE SCALE GENOMIC DNA]</scope>
</reference>
<proteinExistence type="predicted"/>
<name>A0AAE9ZRR9_9CAUD</name>
<feature type="region of interest" description="Disordered" evidence="1">
    <location>
        <begin position="73"/>
        <end position="94"/>
    </location>
</feature>
<dbReference type="EMBL" id="OQ190481">
    <property type="protein sequence ID" value="WDS52065.1"/>
    <property type="molecule type" value="Genomic_DNA"/>
</dbReference>
<evidence type="ECO:0000256" key="1">
    <source>
        <dbReference type="SAM" id="MobiDB-lite"/>
    </source>
</evidence>
<gene>
    <name evidence="2" type="primary">39</name>
    <name evidence="2" type="ORF">SEA_CARON_39</name>
</gene>
<evidence type="ECO:0000313" key="3">
    <source>
        <dbReference type="Proteomes" id="UP001219759"/>
    </source>
</evidence>